<name>A0A517WEI3_9PLAN</name>
<dbReference type="EMBL" id="CP036347">
    <property type="protein sequence ID" value="QDU03663.1"/>
    <property type="molecule type" value="Genomic_DNA"/>
</dbReference>
<protein>
    <submittedName>
        <fullName evidence="1">Uncharacterized protein</fullName>
    </submittedName>
</protein>
<reference evidence="1 2" key="1">
    <citation type="submission" date="2019-02" db="EMBL/GenBank/DDBJ databases">
        <title>Deep-cultivation of Planctomycetes and their phenomic and genomic characterization uncovers novel biology.</title>
        <authorList>
            <person name="Wiegand S."/>
            <person name="Jogler M."/>
            <person name="Boedeker C."/>
            <person name="Pinto D."/>
            <person name="Vollmers J."/>
            <person name="Rivas-Marin E."/>
            <person name="Kohn T."/>
            <person name="Peeters S.H."/>
            <person name="Heuer A."/>
            <person name="Rast P."/>
            <person name="Oberbeckmann S."/>
            <person name="Bunk B."/>
            <person name="Jeske O."/>
            <person name="Meyerdierks A."/>
            <person name="Storesund J.E."/>
            <person name="Kallscheuer N."/>
            <person name="Luecker S."/>
            <person name="Lage O.M."/>
            <person name="Pohl T."/>
            <person name="Merkel B.J."/>
            <person name="Hornburger P."/>
            <person name="Mueller R.-W."/>
            <person name="Bruemmer F."/>
            <person name="Labrenz M."/>
            <person name="Spormann A.M."/>
            <person name="Op den Camp H."/>
            <person name="Overmann J."/>
            <person name="Amann R."/>
            <person name="Jetten M.S.M."/>
            <person name="Mascher T."/>
            <person name="Medema M.H."/>
            <person name="Devos D.P."/>
            <person name="Kaster A.-K."/>
            <person name="Ovreas L."/>
            <person name="Rohde M."/>
            <person name="Galperin M.Y."/>
            <person name="Jogler C."/>
        </authorList>
    </citation>
    <scope>NUCLEOTIDE SEQUENCE [LARGE SCALE GENOMIC DNA]</scope>
    <source>
        <strain evidence="1 2">V6</strain>
    </source>
</reference>
<gene>
    <name evidence="1" type="ORF">V6x_33860</name>
</gene>
<evidence type="ECO:0000313" key="1">
    <source>
        <dbReference type="EMBL" id="QDU03663.1"/>
    </source>
</evidence>
<dbReference type="Proteomes" id="UP000320722">
    <property type="component" value="Chromosome"/>
</dbReference>
<sequence>MTVVHLLVTVAISPIGNIAELHVSALPVLLALQLDVDVLDVVDFEMNS</sequence>
<proteinExistence type="predicted"/>
<dbReference type="RefSeq" id="WP_197999321.1">
    <property type="nucleotide sequence ID" value="NZ_CP036347.1"/>
</dbReference>
<organism evidence="1 2">
    <name type="scientific">Gimesia chilikensis</name>
    <dbReference type="NCBI Taxonomy" id="2605989"/>
    <lineage>
        <taxon>Bacteria</taxon>
        <taxon>Pseudomonadati</taxon>
        <taxon>Planctomycetota</taxon>
        <taxon>Planctomycetia</taxon>
        <taxon>Planctomycetales</taxon>
        <taxon>Planctomycetaceae</taxon>
        <taxon>Gimesia</taxon>
    </lineage>
</organism>
<dbReference type="AlphaFoldDB" id="A0A517WEI3"/>
<evidence type="ECO:0000313" key="2">
    <source>
        <dbReference type="Proteomes" id="UP000320722"/>
    </source>
</evidence>
<accession>A0A517WEI3</accession>